<name>A0A1M6V645_9ACTN</name>
<dbReference type="AlphaFoldDB" id="A0A1M6V645"/>
<keyword evidence="2" id="KW-0732">Signal</keyword>
<feature type="region of interest" description="Disordered" evidence="1">
    <location>
        <begin position="61"/>
        <end position="87"/>
    </location>
</feature>
<dbReference type="EMBL" id="FQZK01000032">
    <property type="protein sequence ID" value="SHK76959.1"/>
    <property type="molecule type" value="Genomic_DNA"/>
</dbReference>
<evidence type="ECO:0000256" key="2">
    <source>
        <dbReference type="SAM" id="SignalP"/>
    </source>
</evidence>
<keyword evidence="4" id="KW-1185">Reference proteome</keyword>
<dbReference type="STRING" id="758803.SAMN05421803_13216"/>
<dbReference type="Proteomes" id="UP000184452">
    <property type="component" value="Unassembled WGS sequence"/>
</dbReference>
<evidence type="ECO:0000313" key="3">
    <source>
        <dbReference type="EMBL" id="SHK76959.1"/>
    </source>
</evidence>
<dbReference type="RefSeq" id="WP_073384028.1">
    <property type="nucleotide sequence ID" value="NZ_FQZK01000032.1"/>
</dbReference>
<feature type="compositionally biased region" description="Gly residues" evidence="1">
    <location>
        <begin position="61"/>
        <end position="83"/>
    </location>
</feature>
<gene>
    <name evidence="3" type="ORF">SAMN05421803_13216</name>
</gene>
<sequence>MLRPLPPAAAAAAAALVLATLSAAPAHADDGSFLGSVECGTSGGNGCQILLRWILENGGIPGTPGTGGSGGSGGSGGTGGAGGSDEYADVDWDAIDWDSMDWSQIDWDAMDWDAIFAEAGQNGEEGTDPLTTINEAIAAFQLPEPQIATSPGTDSLVLVNTPLWLWVDPATWGAESTSAQLGNSSLTVTATPARTQWTMGDGSTVECEGPGTPFDAAAHDAASESPDCGYVYTSASDTGAEGVRTVTVRVLWDTTWDFSGGGGGTLDQLTSTSEVDLTVRESHGLVTDTN</sequence>
<reference evidence="3 4" key="1">
    <citation type="submission" date="2016-11" db="EMBL/GenBank/DDBJ databases">
        <authorList>
            <person name="Jaros S."/>
            <person name="Januszkiewicz K."/>
            <person name="Wedrychowicz H."/>
        </authorList>
    </citation>
    <scope>NUCLEOTIDE SEQUENCE [LARGE SCALE GENOMIC DNA]</scope>
    <source>
        <strain evidence="3 4">CGMCC 4.5723</strain>
    </source>
</reference>
<feature type="signal peptide" evidence="2">
    <location>
        <begin position="1"/>
        <end position="28"/>
    </location>
</feature>
<evidence type="ECO:0008006" key="5">
    <source>
        <dbReference type="Google" id="ProtNLM"/>
    </source>
</evidence>
<protein>
    <recommendedName>
        <fullName evidence="5">ATP/GTP-binding protein</fullName>
    </recommendedName>
</protein>
<evidence type="ECO:0000313" key="4">
    <source>
        <dbReference type="Proteomes" id="UP000184452"/>
    </source>
</evidence>
<organism evidence="3 4">
    <name type="scientific">Nocardiopsis flavescens</name>
    <dbReference type="NCBI Taxonomy" id="758803"/>
    <lineage>
        <taxon>Bacteria</taxon>
        <taxon>Bacillati</taxon>
        <taxon>Actinomycetota</taxon>
        <taxon>Actinomycetes</taxon>
        <taxon>Streptosporangiales</taxon>
        <taxon>Nocardiopsidaceae</taxon>
        <taxon>Nocardiopsis</taxon>
    </lineage>
</organism>
<dbReference type="OrthoDB" id="3742379at2"/>
<feature type="chain" id="PRO_5012161079" description="ATP/GTP-binding protein" evidence="2">
    <location>
        <begin position="29"/>
        <end position="290"/>
    </location>
</feature>
<accession>A0A1M6V645</accession>
<evidence type="ECO:0000256" key="1">
    <source>
        <dbReference type="SAM" id="MobiDB-lite"/>
    </source>
</evidence>
<proteinExistence type="predicted"/>